<dbReference type="AlphaFoldDB" id="A0A8T2T6R2"/>
<feature type="region of interest" description="Disordered" evidence="1">
    <location>
        <begin position="539"/>
        <end position="571"/>
    </location>
</feature>
<reference evidence="2" key="1">
    <citation type="submission" date="2021-08" db="EMBL/GenBank/DDBJ databases">
        <title>WGS assembly of Ceratopteris richardii.</title>
        <authorList>
            <person name="Marchant D.B."/>
            <person name="Chen G."/>
            <person name="Jenkins J."/>
            <person name="Shu S."/>
            <person name="Leebens-Mack J."/>
            <person name="Grimwood J."/>
            <person name="Schmutz J."/>
            <person name="Soltis P."/>
            <person name="Soltis D."/>
            <person name="Chen Z.-H."/>
        </authorList>
    </citation>
    <scope>NUCLEOTIDE SEQUENCE</scope>
    <source>
        <strain evidence="2">Whitten #5841</strain>
        <tissue evidence="2">Leaf</tissue>
    </source>
</reference>
<accession>A0A8T2T6R2</accession>
<evidence type="ECO:0000313" key="3">
    <source>
        <dbReference type="Proteomes" id="UP000825935"/>
    </source>
</evidence>
<sequence>MKGHRPATPEDTVFFSLFTHSVGDASLDEKLQSLRTECLAAILPLTAGYIWQHETFDLSVQLNEASNASCSCAIPPDSESAEDDVESSASATRSTVLPPHLHGKLKYGDNIEDEWFVVFILFAISRQFPEVCIRVWDTDGEFLLIEAAYSIPRWLKPENSWNRILIKTGELHILPLPKSPAEIIQIPLRPSIEDALRILYNTNIKTKAEESVQASILHRMEEFRRNPYCNMHNVVCRVPLPVAQILKHEPQLIALAVEAFYDRDVESMKVVSRMRQFLPNNKDAQMVNVLVRMSRAMYAQLRQQVFQAPPSYPMPPVSDPHYAEAEIGMKITCGFEIMYWDRSNQGKLSATNSVGCKNLGWQSFLASLKKTGYFKDLLEGSKEYRERMDRAVSCYKETSLFVRMSAAMNAPIQRIAEILLIPSSVEDYSGSDIVSDDDSWMYNGESELQKAILERQQELEAYECGRELRKKRRGQKVANEEVSLNEFSGEEVVRSMHTFIDKMSSFEGAEIPIGEDDDRPVTVRMETFMKELKSILGYSEMEKSNSNGEDTSSDEMDDFMSDADSDSEAMEGGNLMKKDAKIASMKGKRFMEEYDEALTRELTSSSLAKSFVSDEGCSLDTNKMKGSDKEEMDGLPPVNIDVNLLQNILESYSSQHGLPGPASNLLGAMGIRLPEDKDQMS</sequence>
<evidence type="ECO:0000313" key="2">
    <source>
        <dbReference type="EMBL" id="KAH7414669.1"/>
    </source>
</evidence>
<gene>
    <name evidence="2" type="ORF">KP509_14G005000</name>
</gene>
<proteinExistence type="predicted"/>
<comment type="caution">
    <text evidence="2">The sequence shown here is derived from an EMBL/GenBank/DDBJ whole genome shotgun (WGS) entry which is preliminary data.</text>
</comment>
<dbReference type="OMA" id="TKDYIWQ"/>
<dbReference type="EMBL" id="CM035419">
    <property type="protein sequence ID" value="KAH7414669.1"/>
    <property type="molecule type" value="Genomic_DNA"/>
</dbReference>
<name>A0A8T2T6R2_CERRI</name>
<evidence type="ECO:0000256" key="1">
    <source>
        <dbReference type="SAM" id="MobiDB-lite"/>
    </source>
</evidence>
<dbReference type="GO" id="GO:0005634">
    <property type="term" value="C:nucleus"/>
    <property type="evidence" value="ECO:0007669"/>
    <property type="project" value="TreeGrafter"/>
</dbReference>
<dbReference type="PANTHER" id="PTHR13060:SF0">
    <property type="entry name" value="PROTEIN ECDYSONELESS HOMOLOG"/>
    <property type="match status" value="1"/>
</dbReference>
<keyword evidence="3" id="KW-1185">Reference proteome</keyword>
<dbReference type="InterPro" id="IPR010770">
    <property type="entry name" value="Ecd"/>
</dbReference>
<protein>
    <submittedName>
        <fullName evidence="2">Uncharacterized protein</fullName>
    </submittedName>
</protein>
<feature type="compositionally biased region" description="Acidic residues" evidence="1">
    <location>
        <begin position="551"/>
        <end position="569"/>
    </location>
</feature>
<organism evidence="2 3">
    <name type="scientific">Ceratopteris richardii</name>
    <name type="common">Triangle waterfern</name>
    <dbReference type="NCBI Taxonomy" id="49495"/>
    <lineage>
        <taxon>Eukaryota</taxon>
        <taxon>Viridiplantae</taxon>
        <taxon>Streptophyta</taxon>
        <taxon>Embryophyta</taxon>
        <taxon>Tracheophyta</taxon>
        <taxon>Polypodiopsida</taxon>
        <taxon>Polypodiidae</taxon>
        <taxon>Polypodiales</taxon>
        <taxon>Pteridineae</taxon>
        <taxon>Pteridaceae</taxon>
        <taxon>Parkerioideae</taxon>
        <taxon>Ceratopteris</taxon>
    </lineage>
</organism>
<dbReference type="Proteomes" id="UP000825935">
    <property type="component" value="Chromosome 14"/>
</dbReference>
<dbReference type="OrthoDB" id="27237at2759"/>
<dbReference type="Pfam" id="PF07093">
    <property type="entry name" value="SGT1"/>
    <property type="match status" value="1"/>
</dbReference>
<dbReference type="PANTHER" id="PTHR13060">
    <property type="entry name" value="SGT1 PROTEIN HSGT1 SUPPRESSOR OF GCR2"/>
    <property type="match status" value="1"/>
</dbReference>